<evidence type="ECO:0000256" key="6">
    <source>
        <dbReference type="ARBA" id="ARBA00022989"/>
    </source>
</evidence>
<dbReference type="OrthoDB" id="9793490at2"/>
<dbReference type="EMBL" id="CP031264">
    <property type="protein sequence ID" value="AXI80667.1"/>
    <property type="molecule type" value="Genomic_DNA"/>
</dbReference>
<feature type="transmembrane region" description="Helical" evidence="8">
    <location>
        <begin position="20"/>
        <end position="41"/>
    </location>
</feature>
<feature type="region of interest" description="Disordered" evidence="9">
    <location>
        <begin position="234"/>
        <end position="274"/>
    </location>
</feature>
<organism evidence="11 12">
    <name type="scientific">Peterkaempfera bronchialis</name>
    <dbReference type="NCBI Taxonomy" id="2126346"/>
    <lineage>
        <taxon>Bacteria</taxon>
        <taxon>Bacillati</taxon>
        <taxon>Actinomycetota</taxon>
        <taxon>Actinomycetes</taxon>
        <taxon>Kitasatosporales</taxon>
        <taxon>Streptomycetaceae</taxon>
        <taxon>Peterkaempfera</taxon>
    </lineage>
</organism>
<dbReference type="CDD" id="cd06261">
    <property type="entry name" value="TM_PBP2"/>
    <property type="match status" value="1"/>
</dbReference>
<feature type="transmembrane region" description="Helical" evidence="8">
    <location>
        <begin position="189"/>
        <end position="212"/>
    </location>
</feature>
<name>A0A345T3W2_9ACTN</name>
<dbReference type="PANTHER" id="PTHR30450:SF1">
    <property type="entry name" value="D-METHIONINE TRANSPORT SYSTEM PERMEASE PROTEIN METI-RELATED"/>
    <property type="match status" value="1"/>
</dbReference>
<dbReference type="InterPro" id="IPR051322">
    <property type="entry name" value="AA_ABC_Transporter_Permease"/>
</dbReference>
<evidence type="ECO:0000256" key="9">
    <source>
        <dbReference type="SAM" id="MobiDB-lite"/>
    </source>
</evidence>
<gene>
    <name evidence="11" type="ORF">C7M71_028035</name>
</gene>
<dbReference type="AlphaFoldDB" id="A0A345T3W2"/>
<evidence type="ECO:0000256" key="2">
    <source>
        <dbReference type="ARBA" id="ARBA00007069"/>
    </source>
</evidence>
<dbReference type="FunFam" id="1.10.3720.10:FF:000002">
    <property type="entry name" value="D-methionine ABC transporter permease MetI"/>
    <property type="match status" value="1"/>
</dbReference>
<dbReference type="PROSITE" id="PS50928">
    <property type="entry name" value="ABC_TM1"/>
    <property type="match status" value="1"/>
</dbReference>
<dbReference type="Pfam" id="PF00528">
    <property type="entry name" value="BPD_transp_1"/>
    <property type="match status" value="1"/>
</dbReference>
<comment type="similarity">
    <text evidence="2">Belongs to the binding-protein-dependent transport system permease family. CysTW subfamily.</text>
</comment>
<dbReference type="SUPFAM" id="SSF161098">
    <property type="entry name" value="MetI-like"/>
    <property type="match status" value="1"/>
</dbReference>
<evidence type="ECO:0000256" key="3">
    <source>
        <dbReference type="ARBA" id="ARBA00022448"/>
    </source>
</evidence>
<protein>
    <submittedName>
        <fullName evidence="11">ABC transporter permease</fullName>
    </submittedName>
</protein>
<dbReference type="InterPro" id="IPR035906">
    <property type="entry name" value="MetI-like_sf"/>
</dbReference>
<comment type="subcellular location">
    <subcellularLocation>
        <location evidence="1 8">Cell membrane</location>
        <topology evidence="1 8">Multi-pass membrane protein</topology>
    </subcellularLocation>
</comment>
<dbReference type="NCBIfam" id="NF008049">
    <property type="entry name" value="PRK10782.1"/>
    <property type="match status" value="1"/>
</dbReference>
<keyword evidence="3 8" id="KW-0813">Transport</keyword>
<keyword evidence="6 8" id="KW-1133">Transmembrane helix</keyword>
<keyword evidence="12" id="KW-1185">Reference proteome</keyword>
<evidence type="ECO:0000256" key="5">
    <source>
        <dbReference type="ARBA" id="ARBA00022692"/>
    </source>
</evidence>
<dbReference type="RefSeq" id="WP_111491385.1">
    <property type="nucleotide sequence ID" value="NZ_CP031264.1"/>
</dbReference>
<accession>A0A345T3W2</accession>
<sequence length="274" mass="28250">MTWDEMRPLLETATRETLSMVGIATLVALLVGLPIGVLLVLTDRGGLLRNRPVNKAVGAVVNVGRSLPFIILMLALTSFTRWVVGTSLGWEAASVPLAVGAVPFYARLVETSVREVDGGLVEAVQAMGGSTWTVVRKALLPEALPSLVAGLTTTVIAVVGYSAMAGTVGGGGLGTLAYTYGYMRFETDFMVVIVIELIILVTLVQLIGDLAVRSLGQRGRGTGPVRLLRRRGAATAVTVPAQQTTPGGETPAPGSADSTGDGTAAAPASAASPR</sequence>
<proteinExistence type="inferred from homology"/>
<dbReference type="PANTHER" id="PTHR30450">
    <property type="entry name" value="ABC TRANSPORTER PERMEASE"/>
    <property type="match status" value="1"/>
</dbReference>
<keyword evidence="5 8" id="KW-0812">Transmembrane</keyword>
<dbReference type="Proteomes" id="UP000249340">
    <property type="component" value="Chromosome"/>
</dbReference>
<evidence type="ECO:0000256" key="8">
    <source>
        <dbReference type="RuleBase" id="RU363032"/>
    </source>
</evidence>
<dbReference type="Gene3D" id="1.10.3720.10">
    <property type="entry name" value="MetI-like"/>
    <property type="match status" value="1"/>
</dbReference>
<feature type="compositionally biased region" description="Low complexity" evidence="9">
    <location>
        <begin position="234"/>
        <end position="246"/>
    </location>
</feature>
<reference evidence="12" key="1">
    <citation type="submission" date="2018-07" db="EMBL/GenBank/DDBJ databases">
        <title>Streptacidiphilus bronchialis DSM 106435 chromosome.</title>
        <authorList>
            <person name="Batra D."/>
            <person name="Gulvik C.A."/>
        </authorList>
    </citation>
    <scope>NUCLEOTIDE SEQUENCE [LARGE SCALE GENOMIC DNA]</scope>
    <source>
        <strain evidence="12">DSM 106435</strain>
    </source>
</reference>
<keyword evidence="7 8" id="KW-0472">Membrane</keyword>
<feature type="transmembrane region" description="Helical" evidence="8">
    <location>
        <begin position="146"/>
        <end position="169"/>
    </location>
</feature>
<evidence type="ECO:0000259" key="10">
    <source>
        <dbReference type="PROSITE" id="PS50928"/>
    </source>
</evidence>
<feature type="compositionally biased region" description="Low complexity" evidence="9">
    <location>
        <begin position="255"/>
        <end position="274"/>
    </location>
</feature>
<evidence type="ECO:0000256" key="7">
    <source>
        <dbReference type="ARBA" id="ARBA00023136"/>
    </source>
</evidence>
<dbReference type="GO" id="GO:0005886">
    <property type="term" value="C:plasma membrane"/>
    <property type="evidence" value="ECO:0007669"/>
    <property type="project" value="UniProtKB-SubCell"/>
</dbReference>
<dbReference type="InterPro" id="IPR000515">
    <property type="entry name" value="MetI-like"/>
</dbReference>
<evidence type="ECO:0000313" key="12">
    <source>
        <dbReference type="Proteomes" id="UP000249340"/>
    </source>
</evidence>
<evidence type="ECO:0000256" key="4">
    <source>
        <dbReference type="ARBA" id="ARBA00022475"/>
    </source>
</evidence>
<feature type="domain" description="ABC transmembrane type-1" evidence="10">
    <location>
        <begin position="14"/>
        <end position="208"/>
    </location>
</feature>
<dbReference type="KEGG" id="stri:C7M71_028035"/>
<dbReference type="GO" id="GO:0048473">
    <property type="term" value="P:D-methionine transmembrane transport"/>
    <property type="evidence" value="ECO:0007669"/>
    <property type="project" value="TreeGrafter"/>
</dbReference>
<evidence type="ECO:0000313" key="11">
    <source>
        <dbReference type="EMBL" id="AXI80667.1"/>
    </source>
</evidence>
<evidence type="ECO:0000256" key="1">
    <source>
        <dbReference type="ARBA" id="ARBA00004651"/>
    </source>
</evidence>
<feature type="transmembrane region" description="Helical" evidence="8">
    <location>
        <begin position="53"/>
        <end position="76"/>
    </location>
</feature>
<keyword evidence="4" id="KW-1003">Cell membrane</keyword>